<dbReference type="EMBL" id="CP001739">
    <property type="protein sequence ID" value="ACZ10594.1"/>
    <property type="molecule type" value="Genomic_DNA"/>
</dbReference>
<sequence>MFEIERHEIILKKLEEKGRLSYEEIEEFLNVSIATIRRDINKLEGRDLLSKVSGGIVAKRKINFEPEINIKFEENVEAKKKIAKRAARLVKKGDFIFLDAGSTTYYMIEYLKNKNITVVTNGLMHLDKLIQCKIRTIIIGGEVKPTTKAVVGIEALKNIEKYRFDISFLGVNGVDIDKGLMTPDIKEAILKEKILEISDTTYILADKEKFGMSSSVKFGNVENCILITDDFTDSRYNKYMLKEEI</sequence>
<dbReference type="RefSeq" id="WP_012863176.1">
    <property type="nucleotide sequence ID" value="NC_013517.1"/>
</dbReference>
<dbReference type="SMART" id="SM01134">
    <property type="entry name" value="DeoRC"/>
    <property type="match status" value="1"/>
</dbReference>
<dbReference type="HOGENOM" id="CLU_060699_1_3_0"/>
<dbReference type="Gene3D" id="1.10.10.10">
    <property type="entry name" value="Winged helix-like DNA-binding domain superfamily/Winged helix DNA-binding domain"/>
    <property type="match status" value="1"/>
</dbReference>
<dbReference type="Pfam" id="PF00455">
    <property type="entry name" value="DeoRC"/>
    <property type="match status" value="1"/>
</dbReference>
<dbReference type="InterPro" id="IPR014036">
    <property type="entry name" value="DeoR-like_C"/>
</dbReference>
<evidence type="ECO:0000313" key="5">
    <source>
        <dbReference type="EMBL" id="ACZ10594.1"/>
    </source>
</evidence>
<name>D1ARV8_SEBTE</name>
<dbReference type="SUPFAM" id="SSF46785">
    <property type="entry name" value="Winged helix' DNA-binding domain"/>
    <property type="match status" value="1"/>
</dbReference>
<dbReference type="eggNOG" id="COG1349">
    <property type="taxonomic scope" value="Bacteria"/>
</dbReference>
<dbReference type="InterPro" id="IPR001034">
    <property type="entry name" value="DeoR_HTH"/>
</dbReference>
<dbReference type="GO" id="GO:0003677">
    <property type="term" value="F:DNA binding"/>
    <property type="evidence" value="ECO:0007669"/>
    <property type="project" value="UniProtKB-KW"/>
</dbReference>
<dbReference type="InterPro" id="IPR050313">
    <property type="entry name" value="Carb_Metab_HTH_regulators"/>
</dbReference>
<keyword evidence="1" id="KW-0805">Transcription regulation</keyword>
<dbReference type="SMART" id="SM00420">
    <property type="entry name" value="HTH_DEOR"/>
    <property type="match status" value="1"/>
</dbReference>
<evidence type="ECO:0000256" key="3">
    <source>
        <dbReference type="ARBA" id="ARBA00023163"/>
    </source>
</evidence>
<dbReference type="Pfam" id="PF08220">
    <property type="entry name" value="HTH_DeoR"/>
    <property type="match status" value="1"/>
</dbReference>
<dbReference type="PANTHER" id="PTHR30363">
    <property type="entry name" value="HTH-TYPE TRANSCRIPTIONAL REGULATOR SRLR-RELATED"/>
    <property type="match status" value="1"/>
</dbReference>
<keyword evidence="2" id="KW-0238">DNA-binding</keyword>
<dbReference type="InterPro" id="IPR036390">
    <property type="entry name" value="WH_DNA-bd_sf"/>
</dbReference>
<protein>
    <submittedName>
        <fullName evidence="5">Transcriptional regulator, DeoR family</fullName>
    </submittedName>
</protein>
<dbReference type="STRING" id="526218.Sterm_3760"/>
<accession>D1ARV8</accession>
<dbReference type="Proteomes" id="UP000000845">
    <property type="component" value="Chromosome"/>
</dbReference>
<gene>
    <name evidence="5" type="ordered locus">Sterm_3760</name>
</gene>
<evidence type="ECO:0000313" key="6">
    <source>
        <dbReference type="Proteomes" id="UP000000845"/>
    </source>
</evidence>
<evidence type="ECO:0000256" key="1">
    <source>
        <dbReference type="ARBA" id="ARBA00023015"/>
    </source>
</evidence>
<evidence type="ECO:0000259" key="4">
    <source>
        <dbReference type="PROSITE" id="PS51000"/>
    </source>
</evidence>
<dbReference type="Gene3D" id="3.40.50.1360">
    <property type="match status" value="1"/>
</dbReference>
<dbReference type="PROSITE" id="PS00894">
    <property type="entry name" value="HTH_DEOR_1"/>
    <property type="match status" value="1"/>
</dbReference>
<reference evidence="5 6" key="2">
    <citation type="journal article" date="2010" name="Stand. Genomic Sci.">
        <title>Complete genome sequence of Sebaldella termitidis type strain (NCTC 11300).</title>
        <authorList>
            <person name="Harmon-Smith M."/>
            <person name="Celia L."/>
            <person name="Chertkov O."/>
            <person name="Lapidus A."/>
            <person name="Copeland A."/>
            <person name="Glavina Del Rio T."/>
            <person name="Nolan M."/>
            <person name="Lucas S."/>
            <person name="Tice H."/>
            <person name="Cheng J.F."/>
            <person name="Han C."/>
            <person name="Detter J.C."/>
            <person name="Bruce D."/>
            <person name="Goodwin L."/>
            <person name="Pitluck S."/>
            <person name="Pati A."/>
            <person name="Liolios K."/>
            <person name="Ivanova N."/>
            <person name="Mavromatis K."/>
            <person name="Mikhailova N."/>
            <person name="Chen A."/>
            <person name="Palaniappan K."/>
            <person name="Land M."/>
            <person name="Hauser L."/>
            <person name="Chang Y.J."/>
            <person name="Jeffries C.D."/>
            <person name="Brettin T."/>
            <person name="Goker M."/>
            <person name="Beck B."/>
            <person name="Bristow J."/>
            <person name="Eisen J.A."/>
            <person name="Markowitz V."/>
            <person name="Hugenholtz P."/>
            <person name="Kyrpides N.C."/>
            <person name="Klenk H.P."/>
            <person name="Chen F."/>
        </authorList>
    </citation>
    <scope>NUCLEOTIDE SEQUENCE [LARGE SCALE GENOMIC DNA]</scope>
    <source>
        <strain evidence="6">ATCC 33386 / NCTC 11300</strain>
    </source>
</reference>
<dbReference type="InterPro" id="IPR037171">
    <property type="entry name" value="NagB/RpiA_transferase-like"/>
</dbReference>
<dbReference type="GO" id="GO:0003700">
    <property type="term" value="F:DNA-binding transcription factor activity"/>
    <property type="evidence" value="ECO:0007669"/>
    <property type="project" value="InterPro"/>
</dbReference>
<dbReference type="KEGG" id="str:Sterm_3760"/>
<reference evidence="6" key="1">
    <citation type="submission" date="2009-09" db="EMBL/GenBank/DDBJ databases">
        <title>The complete chromosome of Sebaldella termitidis ATCC 33386.</title>
        <authorList>
            <consortium name="US DOE Joint Genome Institute (JGI-PGF)"/>
            <person name="Lucas S."/>
            <person name="Copeland A."/>
            <person name="Lapidus A."/>
            <person name="Glavina del Rio T."/>
            <person name="Dalin E."/>
            <person name="Tice H."/>
            <person name="Bruce D."/>
            <person name="Goodwin L."/>
            <person name="Pitluck S."/>
            <person name="Kyrpides N."/>
            <person name="Mavromatis K."/>
            <person name="Ivanova N."/>
            <person name="Mikhailova N."/>
            <person name="Sims D."/>
            <person name="Meincke L."/>
            <person name="Brettin T."/>
            <person name="Detter J.C."/>
            <person name="Han C."/>
            <person name="Larimer F."/>
            <person name="Land M."/>
            <person name="Hauser L."/>
            <person name="Markowitz V."/>
            <person name="Cheng J.F."/>
            <person name="Hugenholtz P."/>
            <person name="Woyke T."/>
            <person name="Wu D."/>
            <person name="Eisen J.A."/>
        </authorList>
    </citation>
    <scope>NUCLEOTIDE SEQUENCE [LARGE SCALE GENOMIC DNA]</scope>
    <source>
        <strain evidence="6">ATCC 33386 / NCTC 11300</strain>
    </source>
</reference>
<dbReference type="SUPFAM" id="SSF100950">
    <property type="entry name" value="NagB/RpiA/CoA transferase-like"/>
    <property type="match status" value="1"/>
</dbReference>
<dbReference type="PROSITE" id="PS51000">
    <property type="entry name" value="HTH_DEOR_2"/>
    <property type="match status" value="1"/>
</dbReference>
<dbReference type="InterPro" id="IPR018356">
    <property type="entry name" value="Tscrpt_reg_HTH_DeoR_CS"/>
</dbReference>
<organism evidence="5 6">
    <name type="scientific">Sebaldella termitidis (strain ATCC 33386 / NCTC 11300)</name>
    <dbReference type="NCBI Taxonomy" id="526218"/>
    <lineage>
        <taxon>Bacteria</taxon>
        <taxon>Fusobacteriati</taxon>
        <taxon>Fusobacteriota</taxon>
        <taxon>Fusobacteriia</taxon>
        <taxon>Fusobacteriales</taxon>
        <taxon>Leptotrichiaceae</taxon>
        <taxon>Sebaldella</taxon>
    </lineage>
</organism>
<dbReference type="PANTHER" id="PTHR30363:SF56">
    <property type="entry name" value="TRANSCRIPTIONAL REGULATOR, DEOR FAMILY"/>
    <property type="match status" value="1"/>
</dbReference>
<keyword evidence="6" id="KW-1185">Reference proteome</keyword>
<dbReference type="InterPro" id="IPR036388">
    <property type="entry name" value="WH-like_DNA-bd_sf"/>
</dbReference>
<dbReference type="PRINTS" id="PR00037">
    <property type="entry name" value="HTHLACR"/>
</dbReference>
<keyword evidence="3" id="KW-0804">Transcription</keyword>
<dbReference type="AlphaFoldDB" id="D1ARV8"/>
<evidence type="ECO:0000256" key="2">
    <source>
        <dbReference type="ARBA" id="ARBA00023125"/>
    </source>
</evidence>
<feature type="domain" description="HTH deoR-type" evidence="4">
    <location>
        <begin position="3"/>
        <end position="58"/>
    </location>
</feature>
<proteinExistence type="predicted"/>